<dbReference type="InterPro" id="IPR022684">
    <property type="entry name" value="Calpain_cysteine_protease"/>
</dbReference>
<dbReference type="Pfam" id="PF00648">
    <property type="entry name" value="Peptidase_C2"/>
    <property type="match status" value="1"/>
</dbReference>
<feature type="domain" description="Calpain catalytic" evidence="7">
    <location>
        <begin position="15"/>
        <end position="163"/>
    </location>
</feature>
<dbReference type="SUPFAM" id="SSF54001">
    <property type="entry name" value="Cysteine proteinases"/>
    <property type="match status" value="1"/>
</dbReference>
<evidence type="ECO:0000259" key="7">
    <source>
        <dbReference type="PROSITE" id="PS50203"/>
    </source>
</evidence>
<evidence type="ECO:0000313" key="8">
    <source>
        <dbReference type="EMBL" id="PNH06942.1"/>
    </source>
</evidence>
<sequence>MFGGKKSAYQDPDFRPNEVSLAQVQQGELDRPDTVRAADITQGGLGDCPLLSALACLATRAGAVEKLFLTPEYNEDGRYQVRLWEKQNRRYREITIDDQIPVWRQGGQPCFARPTGNEAWVLLLEKAVAKFVGSYHFLNGSNASWALEALTGHYTVVFLLDRK</sequence>
<feature type="non-terminal residue" evidence="8">
    <location>
        <position position="163"/>
    </location>
</feature>
<dbReference type="InterPro" id="IPR001300">
    <property type="entry name" value="Peptidase_C2_calpain_cat"/>
</dbReference>
<evidence type="ECO:0000256" key="2">
    <source>
        <dbReference type="ARBA" id="ARBA00022670"/>
    </source>
</evidence>
<dbReference type="PROSITE" id="PS50203">
    <property type="entry name" value="CALPAIN_CAT"/>
    <property type="match status" value="1"/>
</dbReference>
<proteinExistence type="inferred from homology"/>
<dbReference type="PANTHER" id="PTHR10183">
    <property type="entry name" value="CALPAIN"/>
    <property type="match status" value="1"/>
</dbReference>
<dbReference type="PRINTS" id="PR00704">
    <property type="entry name" value="CALPAIN"/>
</dbReference>
<evidence type="ECO:0000256" key="3">
    <source>
        <dbReference type="ARBA" id="ARBA00022801"/>
    </source>
</evidence>
<evidence type="ECO:0000256" key="5">
    <source>
        <dbReference type="PIRSR" id="PIRSR622684-1"/>
    </source>
</evidence>
<keyword evidence="2" id="KW-0645">Protease</keyword>
<comment type="similarity">
    <text evidence="1">Belongs to the peptidase C2 family.</text>
</comment>
<keyword evidence="3" id="KW-0378">Hydrolase</keyword>
<organism evidence="8 9">
    <name type="scientific">Tetrabaena socialis</name>
    <dbReference type="NCBI Taxonomy" id="47790"/>
    <lineage>
        <taxon>Eukaryota</taxon>
        <taxon>Viridiplantae</taxon>
        <taxon>Chlorophyta</taxon>
        <taxon>core chlorophytes</taxon>
        <taxon>Chlorophyceae</taxon>
        <taxon>CS clade</taxon>
        <taxon>Chlamydomonadales</taxon>
        <taxon>Tetrabaenaceae</taxon>
        <taxon>Tetrabaena</taxon>
    </lineage>
</organism>
<dbReference type="GO" id="GO:0006508">
    <property type="term" value="P:proteolysis"/>
    <property type="evidence" value="ECO:0007669"/>
    <property type="project" value="UniProtKB-KW"/>
</dbReference>
<protein>
    <submittedName>
        <fullName evidence="8">Calpain-3</fullName>
    </submittedName>
</protein>
<evidence type="ECO:0000256" key="6">
    <source>
        <dbReference type="PROSITE-ProRule" id="PRU00239"/>
    </source>
</evidence>
<gene>
    <name evidence="8" type="ORF">TSOC_006632</name>
</gene>
<dbReference type="OrthoDB" id="424753at2759"/>
<dbReference type="Proteomes" id="UP000236333">
    <property type="component" value="Unassembled WGS sequence"/>
</dbReference>
<comment type="caution">
    <text evidence="6">Lacks conserved residue(s) required for the propagation of feature annotation.</text>
</comment>
<evidence type="ECO:0000313" key="9">
    <source>
        <dbReference type="Proteomes" id="UP000236333"/>
    </source>
</evidence>
<dbReference type="InterPro" id="IPR038765">
    <property type="entry name" value="Papain-like_cys_pep_sf"/>
</dbReference>
<feature type="active site" evidence="5">
    <location>
        <position position="48"/>
    </location>
</feature>
<name>A0A2J8A341_9CHLO</name>
<dbReference type="AlphaFoldDB" id="A0A2J8A341"/>
<accession>A0A2J8A341</accession>
<reference evidence="8 9" key="1">
    <citation type="journal article" date="2017" name="Mol. Biol. Evol.">
        <title>The 4-celled Tetrabaena socialis nuclear genome reveals the essential components for genetic control of cell number at the origin of multicellularity in the volvocine lineage.</title>
        <authorList>
            <person name="Featherston J."/>
            <person name="Arakaki Y."/>
            <person name="Hanschen E.R."/>
            <person name="Ferris P.J."/>
            <person name="Michod R.E."/>
            <person name="Olson B.J.S.C."/>
            <person name="Nozaki H."/>
            <person name="Durand P.M."/>
        </authorList>
    </citation>
    <scope>NUCLEOTIDE SEQUENCE [LARGE SCALE GENOMIC DNA]</scope>
    <source>
        <strain evidence="8 9">NIES-571</strain>
    </source>
</reference>
<evidence type="ECO:0000256" key="4">
    <source>
        <dbReference type="ARBA" id="ARBA00022807"/>
    </source>
</evidence>
<evidence type="ECO:0000256" key="1">
    <source>
        <dbReference type="ARBA" id="ARBA00007623"/>
    </source>
</evidence>
<dbReference type="PANTHER" id="PTHR10183:SF379">
    <property type="entry name" value="CALPAIN-5"/>
    <property type="match status" value="1"/>
</dbReference>
<dbReference type="EMBL" id="PGGS01000206">
    <property type="protein sequence ID" value="PNH06942.1"/>
    <property type="molecule type" value="Genomic_DNA"/>
</dbReference>
<dbReference type="GO" id="GO:0004198">
    <property type="term" value="F:calcium-dependent cysteine-type endopeptidase activity"/>
    <property type="evidence" value="ECO:0007669"/>
    <property type="project" value="InterPro"/>
</dbReference>
<keyword evidence="4" id="KW-0788">Thiol protease</keyword>
<keyword evidence="9" id="KW-1185">Reference proteome</keyword>
<comment type="caution">
    <text evidence="8">The sequence shown here is derived from an EMBL/GenBank/DDBJ whole genome shotgun (WGS) entry which is preliminary data.</text>
</comment>